<comment type="caution">
    <text evidence="4">The sequence shown here is derived from an EMBL/GenBank/DDBJ whole genome shotgun (WGS) entry which is preliminary data.</text>
</comment>
<dbReference type="Pfam" id="PF14498">
    <property type="entry name" value="Glyco_hyd_65N_2"/>
    <property type="match status" value="1"/>
</dbReference>
<protein>
    <submittedName>
        <fullName evidence="4">Glycoside hydrolase family 95 protein</fullName>
    </submittedName>
</protein>
<dbReference type="EMBL" id="JAQHRD010000012">
    <property type="protein sequence ID" value="KAJ6437470.1"/>
    <property type="molecule type" value="Genomic_DNA"/>
</dbReference>
<dbReference type="InterPro" id="IPR016518">
    <property type="entry name" value="Alpha-L-fucosidase"/>
</dbReference>
<accession>A0AB34FDZ3</accession>
<dbReference type="InterPro" id="IPR049053">
    <property type="entry name" value="AFCA-like_C"/>
</dbReference>
<dbReference type="Gene3D" id="1.50.10.10">
    <property type="match status" value="1"/>
</dbReference>
<proteinExistence type="predicted"/>
<gene>
    <name evidence="4" type="primary">AXY8</name>
    <name evidence="4" type="ORF">O9K51_10027</name>
</gene>
<keyword evidence="5" id="KW-1185">Reference proteome</keyword>
<evidence type="ECO:0000259" key="3">
    <source>
        <dbReference type="Pfam" id="PF22124"/>
    </source>
</evidence>
<dbReference type="Pfam" id="PF22124">
    <property type="entry name" value="Glyco_hydro_95_cat"/>
    <property type="match status" value="1"/>
</dbReference>
<dbReference type="Proteomes" id="UP001163105">
    <property type="component" value="Unassembled WGS sequence"/>
</dbReference>
<dbReference type="Pfam" id="PF21307">
    <property type="entry name" value="Glyco_hydro_95_C"/>
    <property type="match status" value="1"/>
</dbReference>
<dbReference type="SUPFAM" id="SSF48208">
    <property type="entry name" value="Six-hairpin glycosidases"/>
    <property type="match status" value="1"/>
</dbReference>
<evidence type="ECO:0000259" key="2">
    <source>
        <dbReference type="Pfam" id="PF21307"/>
    </source>
</evidence>
<feature type="domain" description="Glycosyl hydrolase family 95 catalytic" evidence="3">
    <location>
        <begin position="268"/>
        <end position="690"/>
    </location>
</feature>
<dbReference type="InterPro" id="IPR027414">
    <property type="entry name" value="GH95_N_dom"/>
</dbReference>
<dbReference type="InterPro" id="IPR012341">
    <property type="entry name" value="6hp_glycosidase-like_sf"/>
</dbReference>
<dbReference type="PANTHER" id="PTHR31084">
    <property type="entry name" value="ALPHA-L-FUCOSIDASE 2"/>
    <property type="match status" value="1"/>
</dbReference>
<feature type="domain" description="Glycosyl hydrolase family 95 N-terminal" evidence="1">
    <location>
        <begin position="6"/>
        <end position="248"/>
    </location>
</feature>
<feature type="domain" description="Alpha fucosidase A-like C-terminal" evidence="2">
    <location>
        <begin position="703"/>
        <end position="765"/>
    </location>
</feature>
<evidence type="ECO:0000259" key="1">
    <source>
        <dbReference type="Pfam" id="PF14498"/>
    </source>
</evidence>
<dbReference type="InterPro" id="IPR008928">
    <property type="entry name" value="6-hairpin_glycosidase_sf"/>
</dbReference>
<reference evidence="4" key="1">
    <citation type="submission" date="2023-01" db="EMBL/GenBank/DDBJ databases">
        <title>The growth and conidiation of Purpureocillium lavendulum are regulated by nitrogen source and histone H3K14 acetylation.</title>
        <authorList>
            <person name="Tang P."/>
            <person name="Han J."/>
            <person name="Zhang C."/>
            <person name="Tang P."/>
            <person name="Qi F."/>
            <person name="Zhang K."/>
            <person name="Liang L."/>
        </authorList>
    </citation>
    <scope>NUCLEOTIDE SEQUENCE</scope>
    <source>
        <strain evidence="4">YMF1.00683</strain>
    </source>
</reference>
<dbReference type="PIRSF" id="PIRSF007663">
    <property type="entry name" value="UCP007663"/>
    <property type="match status" value="1"/>
</dbReference>
<dbReference type="AlphaFoldDB" id="A0AB34FDZ3"/>
<evidence type="ECO:0000313" key="5">
    <source>
        <dbReference type="Proteomes" id="UP001163105"/>
    </source>
</evidence>
<organism evidence="4 5">
    <name type="scientific">Purpureocillium lavendulum</name>
    <dbReference type="NCBI Taxonomy" id="1247861"/>
    <lineage>
        <taxon>Eukaryota</taxon>
        <taxon>Fungi</taxon>
        <taxon>Dikarya</taxon>
        <taxon>Ascomycota</taxon>
        <taxon>Pezizomycotina</taxon>
        <taxon>Sordariomycetes</taxon>
        <taxon>Hypocreomycetidae</taxon>
        <taxon>Hypocreales</taxon>
        <taxon>Ophiocordycipitaceae</taxon>
        <taxon>Purpureocillium</taxon>
    </lineage>
</organism>
<sequence length="780" mass="85758">MSAHRLRYRDASTTFATSLPLGNGRLGANVQSSPSCERFILNDVTFWSGRAEPARAGLSLRGDPNAELRRTQQCFLDGNFAEGHRRARCYESEKRNFGTNMLVGSLNIDIAGHESVDNFERELNLHEAAAVTRYKKDGYLFARTAFLSHAHQVLAVRFETAHPAGIELVVGVQGTNDAFTCYTDGDKLHFDTQALETAHSDGTCGVKGHGVIAVRAMDGKVVGSDGKLHASRSRIIAVLLTFNTTFQSGDKFKEVAQRQISKAMGLTVDKLLAAHLADYQPLYDRTSLTLGPQTVAADVTITERREKGKSDDFANDPEMFALYFHYARYLTIAGTREDSPLPLHLQGLWNDGEAARMGWSCDYHLDINTQMNYFPTIPTGLPEMMQPMIAYLAKLAASGRDTARTVYGCDGWVAHVFSNVWGFTDPGWEMQYGMNVTGGLWMATHLIELYEYTRDRAFLGEYAYPILKGAAEFFLDYMTQDPESGWLLGGPSVSPENSFMTDVDGEKREHCLHLSPTLDVVLVRDLFRFILHACAVLAVDSGLAERVKTALPKLPPLQVGKMGQLQEWVQDFDEAQPFHRHMSHTMALCRSAQISARHTPDLANAVAVTLARRRAHDDLEDIEFTAALFAQNYARLGDSAGAVSQIGHLIGELSFDNLLSYSKPGVAGAEASIFVIDGNFGAAAAMAEMLVRSVMLDLDGPVEVDLLPALPAGWPEGKATGLLLRGGLTIDLEWGRGKLVKAVFQASAGGSTVIYYNERSVKVEYKTGDAFMLGPSLQKW</sequence>
<dbReference type="InterPro" id="IPR054363">
    <property type="entry name" value="GH95_cat"/>
</dbReference>
<dbReference type="PANTHER" id="PTHR31084:SF0">
    <property type="entry name" value="ALPHA-L-FUCOSIDASE 2"/>
    <property type="match status" value="1"/>
</dbReference>
<keyword evidence="4" id="KW-0378">Hydrolase</keyword>
<evidence type="ECO:0000313" key="4">
    <source>
        <dbReference type="EMBL" id="KAJ6437470.1"/>
    </source>
</evidence>
<dbReference type="GO" id="GO:0005975">
    <property type="term" value="P:carbohydrate metabolic process"/>
    <property type="evidence" value="ECO:0007669"/>
    <property type="project" value="InterPro"/>
</dbReference>
<name>A0AB34FDZ3_9HYPO</name>
<dbReference type="GO" id="GO:0004560">
    <property type="term" value="F:alpha-L-fucosidase activity"/>
    <property type="evidence" value="ECO:0007669"/>
    <property type="project" value="InterPro"/>
</dbReference>